<dbReference type="InterPro" id="IPR051083">
    <property type="entry name" value="GrpII_Intron_Splice-Mob/Def"/>
</dbReference>
<dbReference type="OrthoDB" id="9793236at2"/>
<evidence type="ECO:0000256" key="2">
    <source>
        <dbReference type="ARBA" id="ARBA00022679"/>
    </source>
</evidence>
<dbReference type="GO" id="GO:0003723">
    <property type="term" value="F:RNA binding"/>
    <property type="evidence" value="ECO:0007669"/>
    <property type="project" value="InterPro"/>
</dbReference>
<evidence type="ECO:0000256" key="7">
    <source>
        <dbReference type="ARBA" id="ARBA00023118"/>
    </source>
</evidence>
<dbReference type="Pfam" id="PF08388">
    <property type="entry name" value="GIIM"/>
    <property type="match status" value="1"/>
</dbReference>
<dbReference type="RefSeq" id="WP_061568250.1">
    <property type="nucleotide sequence ID" value="NZ_LQYT01000017.1"/>
</dbReference>
<evidence type="ECO:0000256" key="8">
    <source>
        <dbReference type="ARBA" id="ARBA00034120"/>
    </source>
</evidence>
<dbReference type="SUPFAM" id="SSF56672">
    <property type="entry name" value="DNA/RNA polymerases"/>
    <property type="match status" value="1"/>
</dbReference>
<reference evidence="11 12" key="1">
    <citation type="submission" date="2016-01" db="EMBL/GenBank/DDBJ databases">
        <title>Draft Genome Sequences of Seven Thermophilic Sporeformers Isolated from Foods.</title>
        <authorList>
            <person name="Berendsen E.M."/>
            <person name="Wells-Bennik M.H."/>
            <person name="Krawcyk A.O."/>
            <person name="De Jong A."/>
            <person name="Holsappel S."/>
            <person name="Eijlander R.T."/>
            <person name="Kuipers O.P."/>
        </authorList>
    </citation>
    <scope>NUCLEOTIDE SEQUENCE [LARGE SCALE GENOMIC DNA]</scope>
    <source>
        <strain evidence="11 12">B4135</strain>
    </source>
</reference>
<dbReference type="InterPro" id="IPR043502">
    <property type="entry name" value="DNA/RNA_pol_sf"/>
</dbReference>
<dbReference type="PATRIC" id="fig|301148.3.peg.1185"/>
<dbReference type="AlphaFoldDB" id="A0A150MBL5"/>
<gene>
    <name evidence="11" type="ORF">B4135_1637</name>
</gene>
<evidence type="ECO:0000313" key="11">
    <source>
        <dbReference type="EMBL" id="KYD21629.1"/>
    </source>
</evidence>
<dbReference type="PANTHER" id="PTHR34047">
    <property type="entry name" value="NUCLEAR INTRON MATURASE 1, MITOCHONDRIAL-RELATED"/>
    <property type="match status" value="1"/>
</dbReference>
<name>A0A150MBL5_9BACI</name>
<feature type="domain" description="Reverse transcriptase" evidence="10">
    <location>
        <begin position="47"/>
        <end position="273"/>
    </location>
</feature>
<dbReference type="GO" id="GO:0051607">
    <property type="term" value="P:defense response to virus"/>
    <property type="evidence" value="ECO:0007669"/>
    <property type="project" value="UniProtKB-KW"/>
</dbReference>
<proteinExistence type="inferred from homology"/>
<dbReference type="PANTHER" id="PTHR34047:SF8">
    <property type="entry name" value="PROTEIN YKFC"/>
    <property type="match status" value="1"/>
</dbReference>
<dbReference type="GO" id="GO:0046872">
    <property type="term" value="F:metal ion binding"/>
    <property type="evidence" value="ECO:0007669"/>
    <property type="project" value="UniProtKB-KW"/>
</dbReference>
<sequence length="418" mass="49182">MRMEQVLTRENILEALSRVEWNKGSHGVDGMSVSELRPHMMEHWQEIREALLAGTYEPAPVRRVEIPKPNGGKRKLGIPTVQDRFIQQALHQALTPIFDPEFSEFSYGFRPGKQAHQAVRQARSYIREGYGWVIDLDLEKFFDRVNHDKLMHLIGKKDRDGRILHLIRRYLQAGIMENGLVTANREGTPQGGPLSPLLSNIMLDQLDNELERRGIRFVRYADDCMIFVKSRKAGMRVMESITHFIEKKLGLKVNREKTAIDRPWRRDYLGFSFTPGKDVKIRIAKKSVKKFKQRVRELTCRSKSISMGHRIEKLNQYLMGWCGYFSLAETPSVFKALDGWIRRRLRMIVWKQWKRVRTRYRNLVRLGVHPEKAYIWANTRKSYWRISNSPILHKTLGNSYWNNQGLKSLYIKYGEKRQ</sequence>
<dbReference type="EC" id="2.7.7.49" evidence="1"/>
<keyword evidence="5" id="KW-0460">Magnesium</keyword>
<dbReference type="InterPro" id="IPR043128">
    <property type="entry name" value="Rev_trsase/Diguanyl_cyclase"/>
</dbReference>
<keyword evidence="6" id="KW-0695">RNA-directed DNA polymerase</keyword>
<dbReference type="STRING" id="301148.B4135_1637"/>
<evidence type="ECO:0000313" key="12">
    <source>
        <dbReference type="Proteomes" id="UP000075683"/>
    </source>
</evidence>
<dbReference type="InterPro" id="IPR000123">
    <property type="entry name" value="Reverse_transcriptase_msDNA"/>
</dbReference>
<dbReference type="InterPro" id="IPR030931">
    <property type="entry name" value="Group_II_RT_mat"/>
</dbReference>
<dbReference type="Gene3D" id="3.30.70.270">
    <property type="match status" value="1"/>
</dbReference>
<accession>A0A150MBL5</accession>
<dbReference type="PROSITE" id="PS50878">
    <property type="entry name" value="RT_POL"/>
    <property type="match status" value="1"/>
</dbReference>
<dbReference type="CDD" id="cd01651">
    <property type="entry name" value="RT_G2_intron"/>
    <property type="match status" value="1"/>
</dbReference>
<dbReference type="GO" id="GO:0003964">
    <property type="term" value="F:RNA-directed DNA polymerase activity"/>
    <property type="evidence" value="ECO:0007669"/>
    <property type="project" value="UniProtKB-KW"/>
</dbReference>
<protein>
    <recommendedName>
        <fullName evidence="1">RNA-directed DNA polymerase</fullName>
        <ecNumber evidence="1">2.7.7.49</ecNumber>
    </recommendedName>
</protein>
<evidence type="ECO:0000256" key="1">
    <source>
        <dbReference type="ARBA" id="ARBA00012493"/>
    </source>
</evidence>
<evidence type="ECO:0000259" key="10">
    <source>
        <dbReference type="PROSITE" id="PS50878"/>
    </source>
</evidence>
<comment type="caution">
    <text evidence="11">The sequence shown here is derived from an EMBL/GenBank/DDBJ whole genome shotgun (WGS) entry which is preliminary data.</text>
</comment>
<dbReference type="Pfam" id="PF00078">
    <property type="entry name" value="RVT_1"/>
    <property type="match status" value="1"/>
</dbReference>
<evidence type="ECO:0000256" key="6">
    <source>
        <dbReference type="ARBA" id="ARBA00022918"/>
    </source>
</evidence>
<evidence type="ECO:0000256" key="3">
    <source>
        <dbReference type="ARBA" id="ARBA00022695"/>
    </source>
</evidence>
<evidence type="ECO:0000256" key="4">
    <source>
        <dbReference type="ARBA" id="ARBA00022723"/>
    </source>
</evidence>
<organism evidence="11 12">
    <name type="scientific">Caldibacillus debilis</name>
    <dbReference type="NCBI Taxonomy" id="301148"/>
    <lineage>
        <taxon>Bacteria</taxon>
        <taxon>Bacillati</taxon>
        <taxon>Bacillota</taxon>
        <taxon>Bacilli</taxon>
        <taxon>Bacillales</taxon>
        <taxon>Bacillaceae</taxon>
        <taxon>Caldibacillus</taxon>
    </lineage>
</organism>
<dbReference type="InterPro" id="IPR013597">
    <property type="entry name" value="Mat_intron_G2"/>
</dbReference>
<keyword evidence="2" id="KW-0808">Transferase</keyword>
<dbReference type="InterPro" id="IPR000477">
    <property type="entry name" value="RT_dom"/>
</dbReference>
<dbReference type="PRINTS" id="PR00866">
    <property type="entry name" value="RNADNAPOLMS"/>
</dbReference>
<keyword evidence="4" id="KW-0479">Metal-binding</keyword>
<dbReference type="Proteomes" id="UP000075683">
    <property type="component" value="Unassembled WGS sequence"/>
</dbReference>
<dbReference type="NCBIfam" id="TIGR04416">
    <property type="entry name" value="group_II_RT_mat"/>
    <property type="match status" value="1"/>
</dbReference>
<keyword evidence="3" id="KW-0548">Nucleotidyltransferase</keyword>
<evidence type="ECO:0000256" key="9">
    <source>
        <dbReference type="ARBA" id="ARBA00048173"/>
    </source>
</evidence>
<dbReference type="EMBL" id="LQYT01000017">
    <property type="protein sequence ID" value="KYD21629.1"/>
    <property type="molecule type" value="Genomic_DNA"/>
</dbReference>
<keyword evidence="7" id="KW-0051">Antiviral defense</keyword>
<comment type="catalytic activity">
    <reaction evidence="9">
        <text>DNA(n) + a 2'-deoxyribonucleoside 5'-triphosphate = DNA(n+1) + diphosphate</text>
        <dbReference type="Rhea" id="RHEA:22508"/>
        <dbReference type="Rhea" id="RHEA-COMP:17339"/>
        <dbReference type="Rhea" id="RHEA-COMP:17340"/>
        <dbReference type="ChEBI" id="CHEBI:33019"/>
        <dbReference type="ChEBI" id="CHEBI:61560"/>
        <dbReference type="ChEBI" id="CHEBI:173112"/>
        <dbReference type="EC" id="2.7.7.49"/>
    </reaction>
</comment>
<comment type="similarity">
    <text evidence="8">Belongs to the bacterial reverse transcriptase family.</text>
</comment>
<evidence type="ECO:0000256" key="5">
    <source>
        <dbReference type="ARBA" id="ARBA00022842"/>
    </source>
</evidence>